<reference evidence="4" key="1">
    <citation type="submission" date="2023-03" db="EMBL/GenBank/DDBJ databases">
        <title>Mating type loci evolution in Malassezia.</title>
        <authorList>
            <person name="Coelho M.A."/>
        </authorList>
    </citation>
    <scope>NUCLEOTIDE SEQUENCE</scope>
    <source>
        <strain evidence="4">CBS 14135</strain>
    </source>
</reference>
<sequence>MVTDVHNTSRTDTILRVKRKRNEDPIDAFIFDLNAQNAKRRIEPEGRDIGMFRLAETLPQNPRSKEARRIIEAEWDASKHKIAIKRKRDATSDDGTRKKTAPEHHDKMNHFADMVANYLQRFEHLSKYQASSQLSEDDWEEEDLIPVFFRSTVDEDGRMTVMPISSTGQRLAETLLVEEELTAPPSMLGEDEDSNDEDFYGNDYPDRDEWDESSEASF</sequence>
<dbReference type="GO" id="GO:0005737">
    <property type="term" value="C:cytoplasm"/>
    <property type="evidence" value="ECO:0007669"/>
    <property type="project" value="TreeGrafter"/>
</dbReference>
<evidence type="ECO:0000256" key="2">
    <source>
        <dbReference type="SAM" id="MobiDB-lite"/>
    </source>
</evidence>
<dbReference type="GO" id="GO:0006606">
    <property type="term" value="P:protein import into nucleus"/>
    <property type="evidence" value="ECO:0007669"/>
    <property type="project" value="InterPro"/>
</dbReference>
<name>A0AAF0DR20_9BASI</name>
<evidence type="ECO:0000256" key="1">
    <source>
        <dbReference type="ARBA" id="ARBA00010218"/>
    </source>
</evidence>
<dbReference type="InterPro" id="IPR040150">
    <property type="entry name" value="Iwr1"/>
</dbReference>
<evidence type="ECO:0000313" key="4">
    <source>
        <dbReference type="EMBL" id="WFC94520.1"/>
    </source>
</evidence>
<accession>A0AAF0DR20</accession>
<dbReference type="AlphaFoldDB" id="A0AAF0DR20"/>
<feature type="compositionally biased region" description="Acidic residues" evidence="2">
    <location>
        <begin position="189"/>
        <end position="218"/>
    </location>
</feature>
<feature type="compositionally biased region" description="Basic and acidic residues" evidence="2">
    <location>
        <begin position="89"/>
        <end position="103"/>
    </location>
</feature>
<comment type="similarity">
    <text evidence="1">Belongs to the IWR1/SLC7A6OS family.</text>
</comment>
<gene>
    <name evidence="4" type="ORF">MBRA1_001150</name>
</gene>
<evidence type="ECO:0000259" key="3">
    <source>
        <dbReference type="Pfam" id="PF08574"/>
    </source>
</evidence>
<dbReference type="Proteomes" id="UP001216638">
    <property type="component" value="Chromosome 1"/>
</dbReference>
<evidence type="ECO:0000313" key="5">
    <source>
        <dbReference type="Proteomes" id="UP001216638"/>
    </source>
</evidence>
<proteinExistence type="inferred from homology"/>
<dbReference type="PANTHER" id="PTHR28063">
    <property type="entry name" value="RNA POLYMERASE II NUCLEAR LOCALIZATION PROTEIN IWR1"/>
    <property type="match status" value="1"/>
</dbReference>
<keyword evidence="5" id="KW-1185">Reference proteome</keyword>
<dbReference type="EMBL" id="CP119951">
    <property type="protein sequence ID" value="WFC94520.1"/>
    <property type="molecule type" value="Genomic_DNA"/>
</dbReference>
<dbReference type="Pfam" id="PF08574">
    <property type="entry name" value="Iwr1"/>
    <property type="match status" value="1"/>
</dbReference>
<dbReference type="PANTHER" id="PTHR28063:SF1">
    <property type="entry name" value="RNA POLYMERASE II NUCLEAR LOCALIZATION PROTEIN IWR1"/>
    <property type="match status" value="1"/>
</dbReference>
<dbReference type="InterPro" id="IPR013883">
    <property type="entry name" value="TF_Iwr1_dom"/>
</dbReference>
<feature type="domain" description="Transcription factor Iwr1" evidence="3">
    <location>
        <begin position="189"/>
        <end position="207"/>
    </location>
</feature>
<organism evidence="4 5">
    <name type="scientific">Malassezia brasiliensis</name>
    <dbReference type="NCBI Taxonomy" id="1821822"/>
    <lineage>
        <taxon>Eukaryota</taxon>
        <taxon>Fungi</taxon>
        <taxon>Dikarya</taxon>
        <taxon>Basidiomycota</taxon>
        <taxon>Ustilaginomycotina</taxon>
        <taxon>Malasseziomycetes</taxon>
        <taxon>Malasseziales</taxon>
        <taxon>Malasseziaceae</taxon>
        <taxon>Malassezia</taxon>
    </lineage>
</organism>
<protein>
    <recommendedName>
        <fullName evidence="3">Transcription factor Iwr1 domain-containing protein</fullName>
    </recommendedName>
</protein>
<feature type="region of interest" description="Disordered" evidence="2">
    <location>
        <begin position="180"/>
        <end position="218"/>
    </location>
</feature>
<feature type="region of interest" description="Disordered" evidence="2">
    <location>
        <begin position="84"/>
        <end position="103"/>
    </location>
</feature>